<dbReference type="OrthoDB" id="2415621at2759"/>
<dbReference type="AlphaFoldDB" id="A0A397W369"/>
<sequence>MTPSQQRRLTFYEDAQKVTIKQNPWIKFINVILALIIFILFTAYDFKAIGILNTQNDELINTSLRLKYNNNHGLEIIGWFCWSIYLHVLCFYIIRFFISPPWKNTESFYYVKPGKLRTLIKFLIIDIILSCLNIPLSYPYLKEPITSCNIESLDSSEYEWCTIRVKLVILAWLSIFIWFMVYLIYLSFIFIILCEKIYMILMSWVIYKYQHIKGLYLRWKRKEMLKKQSEIEIEESKDLISNDFQGNASNENENVNRNINDNEVNGIEVVTT</sequence>
<reference evidence="2 3" key="1">
    <citation type="submission" date="2018-06" db="EMBL/GenBank/DDBJ databases">
        <title>Comparative genomics reveals the genomic features of Rhizophagus irregularis, R. cerebriforme, R. diaphanum and Gigaspora rosea, and their symbiotic lifestyle signature.</title>
        <authorList>
            <person name="Morin E."/>
            <person name="San Clemente H."/>
            <person name="Chen E.C.H."/>
            <person name="De La Providencia I."/>
            <person name="Hainaut M."/>
            <person name="Kuo A."/>
            <person name="Kohler A."/>
            <person name="Murat C."/>
            <person name="Tang N."/>
            <person name="Roy S."/>
            <person name="Loubradou J."/>
            <person name="Henrissat B."/>
            <person name="Grigoriev I.V."/>
            <person name="Corradi N."/>
            <person name="Roux C."/>
            <person name="Martin F.M."/>
        </authorList>
    </citation>
    <scope>NUCLEOTIDE SEQUENCE [LARGE SCALE GENOMIC DNA]</scope>
    <source>
        <strain evidence="2 3">DAOM 194757</strain>
    </source>
</reference>
<name>A0A397W369_9GLOM</name>
<feature type="non-terminal residue" evidence="2">
    <location>
        <position position="272"/>
    </location>
</feature>
<organism evidence="2 3">
    <name type="scientific">Gigaspora rosea</name>
    <dbReference type="NCBI Taxonomy" id="44941"/>
    <lineage>
        <taxon>Eukaryota</taxon>
        <taxon>Fungi</taxon>
        <taxon>Fungi incertae sedis</taxon>
        <taxon>Mucoromycota</taxon>
        <taxon>Glomeromycotina</taxon>
        <taxon>Glomeromycetes</taxon>
        <taxon>Diversisporales</taxon>
        <taxon>Gigasporaceae</taxon>
        <taxon>Gigaspora</taxon>
    </lineage>
</organism>
<keyword evidence="1" id="KW-0472">Membrane</keyword>
<protein>
    <submittedName>
        <fullName evidence="2">Uncharacterized protein</fullName>
    </submittedName>
</protein>
<dbReference type="Proteomes" id="UP000266673">
    <property type="component" value="Unassembled WGS sequence"/>
</dbReference>
<keyword evidence="1" id="KW-1133">Transmembrane helix</keyword>
<feature type="transmembrane region" description="Helical" evidence="1">
    <location>
        <begin position="76"/>
        <end position="98"/>
    </location>
</feature>
<accession>A0A397W369</accession>
<evidence type="ECO:0000256" key="1">
    <source>
        <dbReference type="SAM" id="Phobius"/>
    </source>
</evidence>
<evidence type="ECO:0000313" key="2">
    <source>
        <dbReference type="EMBL" id="RIB26723.1"/>
    </source>
</evidence>
<feature type="transmembrane region" description="Helical" evidence="1">
    <location>
        <begin position="25"/>
        <end position="44"/>
    </location>
</feature>
<gene>
    <name evidence="2" type="ORF">C2G38_2064197</name>
</gene>
<proteinExistence type="predicted"/>
<comment type="caution">
    <text evidence="2">The sequence shown here is derived from an EMBL/GenBank/DDBJ whole genome shotgun (WGS) entry which is preliminary data.</text>
</comment>
<feature type="transmembrane region" description="Helical" evidence="1">
    <location>
        <begin position="119"/>
        <end position="138"/>
    </location>
</feature>
<feature type="transmembrane region" description="Helical" evidence="1">
    <location>
        <begin position="169"/>
        <end position="193"/>
    </location>
</feature>
<keyword evidence="1" id="KW-0812">Transmembrane</keyword>
<dbReference type="EMBL" id="QKWP01000126">
    <property type="protein sequence ID" value="RIB26723.1"/>
    <property type="molecule type" value="Genomic_DNA"/>
</dbReference>
<keyword evidence="3" id="KW-1185">Reference proteome</keyword>
<evidence type="ECO:0000313" key="3">
    <source>
        <dbReference type="Proteomes" id="UP000266673"/>
    </source>
</evidence>